<keyword evidence="2 6" id="KW-0808">Transferase</keyword>
<dbReference type="Pfam" id="PF01075">
    <property type="entry name" value="Glyco_transf_9"/>
    <property type="match status" value="1"/>
</dbReference>
<proteinExistence type="inferred from homology"/>
<accession>A0A839IN27</accession>
<evidence type="ECO:0000256" key="4">
    <source>
        <dbReference type="ARBA" id="ARBA00044042"/>
    </source>
</evidence>
<dbReference type="InterPro" id="IPR011910">
    <property type="entry name" value="RfaF"/>
</dbReference>
<evidence type="ECO:0000256" key="2">
    <source>
        <dbReference type="ARBA" id="ARBA00022679"/>
    </source>
</evidence>
<dbReference type="EC" id="2.4.99.24" evidence="4"/>
<dbReference type="CDD" id="cd03789">
    <property type="entry name" value="GT9_LPS_heptosyltransferase"/>
    <property type="match status" value="1"/>
</dbReference>
<dbReference type="NCBIfam" id="TIGR02195">
    <property type="entry name" value="heptsyl_trn_II"/>
    <property type="match status" value="1"/>
</dbReference>
<comment type="similarity">
    <text evidence="3">Belongs to the glycosyltransferase 9 family.</text>
</comment>
<dbReference type="PANTHER" id="PTHR30160">
    <property type="entry name" value="TETRAACYLDISACCHARIDE 4'-KINASE-RELATED"/>
    <property type="match status" value="1"/>
</dbReference>
<evidence type="ECO:0000256" key="5">
    <source>
        <dbReference type="ARBA" id="ARBA00047503"/>
    </source>
</evidence>
<reference evidence="6 7" key="1">
    <citation type="submission" date="2020-08" db="EMBL/GenBank/DDBJ databases">
        <title>Oceanospirillum sp. nov. isolated from marine sediment.</title>
        <authorList>
            <person name="Ji X."/>
        </authorList>
    </citation>
    <scope>NUCLEOTIDE SEQUENCE [LARGE SCALE GENOMIC DNA]</scope>
    <source>
        <strain evidence="6 7">D5</strain>
    </source>
</reference>
<dbReference type="InterPro" id="IPR002201">
    <property type="entry name" value="Glyco_trans_9"/>
</dbReference>
<dbReference type="InterPro" id="IPR051199">
    <property type="entry name" value="LPS_LOS_Heptosyltrfase"/>
</dbReference>
<dbReference type="Proteomes" id="UP000565262">
    <property type="component" value="Unassembled WGS sequence"/>
</dbReference>
<dbReference type="PANTHER" id="PTHR30160:SF7">
    <property type="entry name" value="ADP-HEPTOSE--LPS HEPTOSYLTRANSFERASE 2"/>
    <property type="match status" value="1"/>
</dbReference>
<dbReference type="SUPFAM" id="SSF53756">
    <property type="entry name" value="UDP-Glycosyltransferase/glycogen phosphorylase"/>
    <property type="match status" value="1"/>
</dbReference>
<evidence type="ECO:0000313" key="6">
    <source>
        <dbReference type="EMBL" id="MBB1486625.1"/>
    </source>
</evidence>
<gene>
    <name evidence="6" type="primary">waaF</name>
    <name evidence="6" type="ORF">H4O21_08380</name>
</gene>
<dbReference type="EMBL" id="JACJFM010000008">
    <property type="protein sequence ID" value="MBB1486625.1"/>
    <property type="molecule type" value="Genomic_DNA"/>
</dbReference>
<keyword evidence="7" id="KW-1185">Reference proteome</keyword>
<protein>
    <recommendedName>
        <fullName evidence="4">lipopolysaccharide heptosyltransferase II</fullName>
        <ecNumber evidence="4">2.4.99.24</ecNumber>
    </recommendedName>
</protein>
<evidence type="ECO:0000313" key="7">
    <source>
        <dbReference type="Proteomes" id="UP000565262"/>
    </source>
</evidence>
<dbReference type="GO" id="GO:0008713">
    <property type="term" value="F:ADP-heptose-lipopolysaccharide heptosyltransferase activity"/>
    <property type="evidence" value="ECO:0007669"/>
    <property type="project" value="UniProtKB-EC"/>
</dbReference>
<dbReference type="Gene3D" id="3.40.50.2000">
    <property type="entry name" value="Glycogen Phosphorylase B"/>
    <property type="match status" value="2"/>
</dbReference>
<dbReference type="GO" id="GO:0005829">
    <property type="term" value="C:cytosol"/>
    <property type="evidence" value="ECO:0007669"/>
    <property type="project" value="TreeGrafter"/>
</dbReference>
<evidence type="ECO:0000256" key="1">
    <source>
        <dbReference type="ARBA" id="ARBA00022676"/>
    </source>
</evidence>
<comment type="caution">
    <text evidence="6">The sequence shown here is derived from an EMBL/GenBank/DDBJ whole genome shotgun (WGS) entry which is preliminary data.</text>
</comment>
<evidence type="ECO:0000256" key="3">
    <source>
        <dbReference type="ARBA" id="ARBA00043995"/>
    </source>
</evidence>
<name>A0A839IN27_9GAMM</name>
<organism evidence="6 7">
    <name type="scientific">Oceanospirillum sediminis</name>
    <dbReference type="NCBI Taxonomy" id="2760088"/>
    <lineage>
        <taxon>Bacteria</taxon>
        <taxon>Pseudomonadati</taxon>
        <taxon>Pseudomonadota</taxon>
        <taxon>Gammaproteobacteria</taxon>
        <taxon>Oceanospirillales</taxon>
        <taxon>Oceanospirillaceae</taxon>
        <taxon>Oceanospirillum</taxon>
    </lineage>
</organism>
<keyword evidence="1" id="KW-0328">Glycosyltransferase</keyword>
<dbReference type="AlphaFoldDB" id="A0A839IN27"/>
<sequence>MNILLISDAHPEGLFNIQCLMQRLVQKYKECHICLMAPQAIHSLARRLEHLDELLVLPDMTMPLKYFWIAGRQLETWQFDQAIILTHNWKPALIPWMAGVSRRTGYLGRLRLITVNDARWLNRKNVPCETTQYVALADDHGEAVQEFSQPRLIADKTNAQALIKEHYLESERPVAVFCPGGAARQNQKWPASQWAQLAIELIDQGWTIRLIAPQADRAFCEQICASLDREQQMEIANLAGRLAWEDMVDLIASGRVTVTLNNIFASIVQALRQPLVVLSGANEFQPADKDTSEQRSVSSNRSCQPCDQAECQRIRNRTITVPCMEELSVDRVRSSILSMVPVQEVD</sequence>
<comment type="catalytic activity">
    <reaction evidence="5">
        <text>an L-alpha-D-Hep-(1-&gt;5)-[alpha-Kdo-(2-&gt;4)]-alpha-Kdo-(2-&gt;6)-lipid A + ADP-L-glycero-beta-D-manno-heptose = an L-alpha-D-Hep-(1-&gt;3)-L-alpha-D-Hep-(1-&gt;5)-[alpha-Kdo-(2-&gt;4)]-alpha-Kdo-(2-&gt;6)-lipid A + ADP + H(+)</text>
        <dbReference type="Rhea" id="RHEA:74071"/>
        <dbReference type="ChEBI" id="CHEBI:15378"/>
        <dbReference type="ChEBI" id="CHEBI:61506"/>
        <dbReference type="ChEBI" id="CHEBI:193068"/>
        <dbReference type="ChEBI" id="CHEBI:193069"/>
        <dbReference type="ChEBI" id="CHEBI:456216"/>
        <dbReference type="EC" id="2.4.99.24"/>
    </reaction>
</comment>
<dbReference type="RefSeq" id="WP_182808406.1">
    <property type="nucleotide sequence ID" value="NZ_JACJFM010000008.1"/>
</dbReference>
<dbReference type="GO" id="GO:0009244">
    <property type="term" value="P:lipopolysaccharide core region biosynthetic process"/>
    <property type="evidence" value="ECO:0007669"/>
    <property type="project" value="TreeGrafter"/>
</dbReference>